<accession>A0A7J6JWC6</accession>
<keyword evidence="2" id="KW-1185">Reference proteome</keyword>
<comment type="caution">
    <text evidence="1">The sequence shown here is derived from an EMBL/GenBank/DDBJ whole genome shotgun (WGS) entry which is preliminary data.</text>
</comment>
<organism evidence="1 2">
    <name type="scientific">Toxoplasma gondii</name>
    <dbReference type="NCBI Taxonomy" id="5811"/>
    <lineage>
        <taxon>Eukaryota</taxon>
        <taxon>Sar</taxon>
        <taxon>Alveolata</taxon>
        <taxon>Apicomplexa</taxon>
        <taxon>Conoidasida</taxon>
        <taxon>Coccidia</taxon>
        <taxon>Eucoccidiorida</taxon>
        <taxon>Eimeriorina</taxon>
        <taxon>Sarcocystidae</taxon>
        <taxon>Toxoplasma</taxon>
    </lineage>
</organism>
<evidence type="ECO:0000313" key="1">
    <source>
        <dbReference type="EMBL" id="KAF4639168.1"/>
    </source>
</evidence>
<reference evidence="1 2" key="1">
    <citation type="submission" date="2020-03" db="EMBL/GenBank/DDBJ databases">
        <title>Genome sequence of Toxoplasma gondii RH-88 strain.</title>
        <authorList>
            <person name="Lorenzi H.A."/>
            <person name="Venepally P."/>
            <person name="Rozenberg A."/>
            <person name="Sibley D."/>
        </authorList>
    </citation>
    <scope>NUCLEOTIDE SEQUENCE [LARGE SCALE GENOMIC DNA]</scope>
    <source>
        <strain evidence="1 2">RH-88</strain>
    </source>
</reference>
<protein>
    <submittedName>
        <fullName evidence="1">Uncharacterized protein</fullName>
    </submittedName>
</protein>
<dbReference type="AlphaFoldDB" id="A0A7J6JWC6"/>
<evidence type="ECO:0000313" key="2">
    <source>
        <dbReference type="Proteomes" id="UP000557509"/>
    </source>
</evidence>
<dbReference type="Proteomes" id="UP000557509">
    <property type="component" value="Unassembled WGS sequence"/>
</dbReference>
<sequence length="113" mass="12850">MIFSGCRLAQDQILFMIQGTPNLLLRGQELALTQEPRVKFSPNTPPDVGTADLLLRLPEKRARLYLTMTKRRTVFINKPKAIRLKTSPALHSGEREVPPLFNSTILPFQVEDH</sequence>
<name>A0A7J6JWC6_TOXGO</name>
<proteinExistence type="predicted"/>
<dbReference type="EMBL" id="JAAUHK010000196">
    <property type="protein sequence ID" value="KAF4639168.1"/>
    <property type="molecule type" value="Genomic_DNA"/>
</dbReference>
<gene>
    <name evidence="1" type="ORF">TGRH88_049400</name>
</gene>